<dbReference type="RefSeq" id="WP_119714489.1">
    <property type="nucleotide sequence ID" value="NZ_OMOH01000001.1"/>
</dbReference>
<dbReference type="OrthoDB" id="5193039at2"/>
<dbReference type="EMBL" id="OMOH01000001">
    <property type="protein sequence ID" value="SPF67200.1"/>
    <property type="molecule type" value="Genomic_DNA"/>
</dbReference>
<keyword evidence="3" id="KW-1185">Reference proteome</keyword>
<evidence type="ECO:0008006" key="4">
    <source>
        <dbReference type="Google" id="ProtNLM"/>
    </source>
</evidence>
<sequence>MSDHQLDAPANGADLSPAGSGVTAVSYLLAGVGFYGALGWLADRALGTGWCLPAGLVLGAAAAVYLIVKRLGGDA</sequence>
<dbReference type="AlphaFoldDB" id="A0A375I1D2"/>
<gene>
    <name evidence="2" type="ORF">PROPJV5_0210</name>
</gene>
<reference evidence="3" key="1">
    <citation type="submission" date="2018-02" db="EMBL/GenBank/DDBJ databases">
        <authorList>
            <person name="Hornung B."/>
        </authorList>
    </citation>
    <scope>NUCLEOTIDE SEQUENCE [LARGE SCALE GENOMIC DNA]</scope>
</reference>
<keyword evidence="1" id="KW-0472">Membrane</keyword>
<keyword evidence="1" id="KW-1133">Transmembrane helix</keyword>
<keyword evidence="1" id="KW-0812">Transmembrane</keyword>
<dbReference type="Proteomes" id="UP000265962">
    <property type="component" value="Unassembled WGS sequence"/>
</dbReference>
<evidence type="ECO:0000313" key="3">
    <source>
        <dbReference type="Proteomes" id="UP000265962"/>
    </source>
</evidence>
<evidence type="ECO:0000313" key="2">
    <source>
        <dbReference type="EMBL" id="SPF67200.1"/>
    </source>
</evidence>
<protein>
    <recommendedName>
        <fullName evidence="4">F0F1-ATPase subunit Ca2+/Mg2+ transporter</fullName>
    </recommendedName>
</protein>
<organism evidence="2 3">
    <name type="scientific">Propionibacterium ruminifibrarum</name>
    <dbReference type="NCBI Taxonomy" id="1962131"/>
    <lineage>
        <taxon>Bacteria</taxon>
        <taxon>Bacillati</taxon>
        <taxon>Actinomycetota</taxon>
        <taxon>Actinomycetes</taxon>
        <taxon>Propionibacteriales</taxon>
        <taxon>Propionibacteriaceae</taxon>
        <taxon>Propionibacterium</taxon>
    </lineage>
</organism>
<evidence type="ECO:0000256" key="1">
    <source>
        <dbReference type="SAM" id="Phobius"/>
    </source>
</evidence>
<feature type="transmembrane region" description="Helical" evidence="1">
    <location>
        <begin position="24"/>
        <end position="42"/>
    </location>
</feature>
<accession>A0A375I1D2</accession>
<proteinExistence type="predicted"/>
<feature type="transmembrane region" description="Helical" evidence="1">
    <location>
        <begin position="49"/>
        <end position="68"/>
    </location>
</feature>
<name>A0A375I1D2_9ACTN</name>